<dbReference type="Proteomes" id="UP001596540">
    <property type="component" value="Unassembled WGS sequence"/>
</dbReference>
<dbReference type="RefSeq" id="WP_379870968.1">
    <property type="nucleotide sequence ID" value="NZ_JBHTBH010000004.1"/>
</dbReference>
<keyword evidence="3" id="KW-1185">Reference proteome</keyword>
<accession>A0ABW2KE40</accession>
<feature type="region of interest" description="Disordered" evidence="1">
    <location>
        <begin position="1"/>
        <end position="26"/>
    </location>
</feature>
<protein>
    <submittedName>
        <fullName evidence="2">Uncharacterized protein</fullName>
    </submittedName>
</protein>
<organism evidence="2 3">
    <name type="scientific">Marinactinospora rubrisoli</name>
    <dbReference type="NCBI Taxonomy" id="2715399"/>
    <lineage>
        <taxon>Bacteria</taxon>
        <taxon>Bacillati</taxon>
        <taxon>Actinomycetota</taxon>
        <taxon>Actinomycetes</taxon>
        <taxon>Streptosporangiales</taxon>
        <taxon>Nocardiopsidaceae</taxon>
        <taxon>Marinactinospora</taxon>
    </lineage>
</organism>
<comment type="caution">
    <text evidence="2">The sequence shown here is derived from an EMBL/GenBank/DDBJ whole genome shotgun (WGS) entry which is preliminary data.</text>
</comment>
<reference evidence="3" key="1">
    <citation type="journal article" date="2019" name="Int. J. Syst. Evol. Microbiol.">
        <title>The Global Catalogue of Microorganisms (GCM) 10K type strain sequencing project: providing services to taxonomists for standard genome sequencing and annotation.</title>
        <authorList>
            <consortium name="The Broad Institute Genomics Platform"/>
            <consortium name="The Broad Institute Genome Sequencing Center for Infectious Disease"/>
            <person name="Wu L."/>
            <person name="Ma J."/>
        </authorList>
    </citation>
    <scope>NUCLEOTIDE SEQUENCE [LARGE SCALE GENOMIC DNA]</scope>
    <source>
        <strain evidence="3">CGMCC 4.7382</strain>
    </source>
</reference>
<evidence type="ECO:0000313" key="2">
    <source>
        <dbReference type="EMBL" id="MFC7328321.1"/>
    </source>
</evidence>
<sequence>MTVAYSGEGIGSPRGASASAGTLGRGTGVVVSGTNGFGDAAGPVTPVVLGHTVPATASSGGAPRSVGTRGLPAVAAPVTRGTIRRTRFRES</sequence>
<dbReference type="EMBL" id="JBHTBH010000004">
    <property type="protein sequence ID" value="MFC7328321.1"/>
    <property type="molecule type" value="Genomic_DNA"/>
</dbReference>
<evidence type="ECO:0000313" key="3">
    <source>
        <dbReference type="Proteomes" id="UP001596540"/>
    </source>
</evidence>
<gene>
    <name evidence="2" type="ORF">ACFQRF_11260</name>
</gene>
<proteinExistence type="predicted"/>
<name>A0ABW2KE40_9ACTN</name>
<evidence type="ECO:0000256" key="1">
    <source>
        <dbReference type="SAM" id="MobiDB-lite"/>
    </source>
</evidence>